<evidence type="ECO:0000313" key="2">
    <source>
        <dbReference type="Proteomes" id="UP001596353"/>
    </source>
</evidence>
<protein>
    <submittedName>
        <fullName evidence="1">Uncharacterized protein</fullName>
    </submittedName>
</protein>
<gene>
    <name evidence="1" type="ORF">ACFQFQ_07895</name>
</gene>
<dbReference type="EMBL" id="JBHSWG010000001">
    <property type="protein sequence ID" value="MFC6759435.1"/>
    <property type="molecule type" value="Genomic_DNA"/>
</dbReference>
<name>A0ABW2B188_9RHOB</name>
<sequence length="56" mass="6234">MKKAAVSRSFQAIGTFNRAGQKMKSVPSRSPRLTPSRRMELLSPASISTLRPICWT</sequence>
<proteinExistence type="predicted"/>
<accession>A0ABW2B188</accession>
<organism evidence="1 2">
    <name type="scientific">Sulfitobacter porphyrae</name>
    <dbReference type="NCBI Taxonomy" id="1246864"/>
    <lineage>
        <taxon>Bacteria</taxon>
        <taxon>Pseudomonadati</taxon>
        <taxon>Pseudomonadota</taxon>
        <taxon>Alphaproteobacteria</taxon>
        <taxon>Rhodobacterales</taxon>
        <taxon>Roseobacteraceae</taxon>
        <taxon>Sulfitobacter</taxon>
    </lineage>
</organism>
<reference evidence="2" key="1">
    <citation type="journal article" date="2019" name="Int. J. Syst. Evol. Microbiol.">
        <title>The Global Catalogue of Microorganisms (GCM) 10K type strain sequencing project: providing services to taxonomists for standard genome sequencing and annotation.</title>
        <authorList>
            <consortium name="The Broad Institute Genomics Platform"/>
            <consortium name="The Broad Institute Genome Sequencing Center for Infectious Disease"/>
            <person name="Wu L."/>
            <person name="Ma J."/>
        </authorList>
    </citation>
    <scope>NUCLEOTIDE SEQUENCE [LARGE SCALE GENOMIC DNA]</scope>
    <source>
        <strain evidence="2">CCUG 66188</strain>
    </source>
</reference>
<dbReference type="Proteomes" id="UP001596353">
    <property type="component" value="Unassembled WGS sequence"/>
</dbReference>
<evidence type="ECO:0000313" key="1">
    <source>
        <dbReference type="EMBL" id="MFC6759435.1"/>
    </source>
</evidence>
<keyword evidence="2" id="KW-1185">Reference proteome</keyword>
<comment type="caution">
    <text evidence="1">The sequence shown here is derived from an EMBL/GenBank/DDBJ whole genome shotgun (WGS) entry which is preliminary data.</text>
</comment>